<evidence type="ECO:0000313" key="6">
    <source>
        <dbReference type="Proteomes" id="UP000594688"/>
    </source>
</evidence>
<dbReference type="GO" id="GO:0016791">
    <property type="term" value="F:phosphatase activity"/>
    <property type="evidence" value="ECO:0007669"/>
    <property type="project" value="TreeGrafter"/>
</dbReference>
<dbReference type="InterPro" id="IPR006549">
    <property type="entry name" value="HAD-SF_hydro_IIIA"/>
</dbReference>
<dbReference type="EMBL" id="CP048685">
    <property type="protein sequence ID" value="QPJ63468.1"/>
    <property type="molecule type" value="Genomic_DNA"/>
</dbReference>
<accession>A0A7T0G1X7</accession>
<dbReference type="Gene3D" id="1.10.150.520">
    <property type="match status" value="1"/>
</dbReference>
<dbReference type="Proteomes" id="UP000594688">
    <property type="component" value="Chromosome"/>
</dbReference>
<dbReference type="PANTHER" id="PTHR46470">
    <property type="entry name" value="N-ACYLNEURAMINATE-9-PHOSPHATASE"/>
    <property type="match status" value="1"/>
</dbReference>
<dbReference type="PRINTS" id="PR00413">
    <property type="entry name" value="HADHALOGNASE"/>
</dbReference>
<dbReference type="SFLD" id="SFLDG01129">
    <property type="entry name" value="C1.5:_HAD__Beta-PGM__Phosphata"/>
    <property type="match status" value="1"/>
</dbReference>
<dbReference type="InterPro" id="IPR006439">
    <property type="entry name" value="HAD-SF_hydro_IA"/>
</dbReference>
<evidence type="ECO:0000313" key="5">
    <source>
        <dbReference type="EMBL" id="QPJ63468.1"/>
    </source>
</evidence>
<protein>
    <submittedName>
        <fullName evidence="5">HAD family hydrolase</fullName>
    </submittedName>
</protein>
<dbReference type="NCBIfam" id="TIGR01662">
    <property type="entry name" value="HAD-SF-IIIA"/>
    <property type="match status" value="1"/>
</dbReference>
<evidence type="ECO:0000256" key="2">
    <source>
        <dbReference type="ARBA" id="ARBA00022723"/>
    </source>
</evidence>
<dbReference type="NCBIfam" id="TIGR01549">
    <property type="entry name" value="HAD-SF-IA-v1"/>
    <property type="match status" value="1"/>
</dbReference>
<dbReference type="GO" id="GO:0046872">
    <property type="term" value="F:metal ion binding"/>
    <property type="evidence" value="ECO:0007669"/>
    <property type="project" value="UniProtKB-KW"/>
</dbReference>
<organism evidence="5 6">
    <name type="scientific">Candidatus Nitronauta litoralis</name>
    <dbReference type="NCBI Taxonomy" id="2705533"/>
    <lineage>
        <taxon>Bacteria</taxon>
        <taxon>Pseudomonadati</taxon>
        <taxon>Nitrospinota/Tectimicrobiota group</taxon>
        <taxon>Nitrospinota</taxon>
        <taxon>Nitrospinia</taxon>
        <taxon>Nitrospinales</taxon>
        <taxon>Nitrospinaceae</taxon>
        <taxon>Candidatus Nitronauta</taxon>
    </lineage>
</organism>
<name>A0A7T0G1X7_9BACT</name>
<dbReference type="InterPro" id="IPR023214">
    <property type="entry name" value="HAD_sf"/>
</dbReference>
<dbReference type="PANTHER" id="PTHR46470:SF2">
    <property type="entry name" value="GLYCERALDEHYDE 3-PHOSPHATE PHOSPHATASE"/>
    <property type="match status" value="1"/>
</dbReference>
<gene>
    <name evidence="5" type="ORF">G3M70_16940</name>
</gene>
<sequence length="243" mass="27881">MEFPYKGVVFDWAWTLLDLGAEEDESAFFKMMEFLRAHGFYEKNPETAYRNSKKLFREQIQVSRESMLEAHYECVLNYIALERGWELPAEVKVEALKTYYQEIFSQRRVYPQAGPTLQGLKKCGVKIGLVSNTTNPGYIKNLEREYFGLAPYFDFAIYSSDVPFRKPHPSIFNLAQKRMGCLPEKILFVGDSYEADIVGAHRAGMATAWINREKNEQPAGPTPDYQLAELDELLTIKAMMVGG</sequence>
<dbReference type="SUPFAM" id="SSF56784">
    <property type="entry name" value="HAD-like"/>
    <property type="match status" value="1"/>
</dbReference>
<reference evidence="5 6" key="1">
    <citation type="submission" date="2020-02" db="EMBL/GenBank/DDBJ databases">
        <title>Genomic and physiological characterization of two novel Nitrospinaceae genera.</title>
        <authorList>
            <person name="Mueller A.J."/>
            <person name="Jung M.-Y."/>
            <person name="Strachan C.R."/>
            <person name="Herbold C.W."/>
            <person name="Kirkegaard R.H."/>
            <person name="Daims H."/>
        </authorList>
    </citation>
    <scope>NUCLEOTIDE SEQUENCE [LARGE SCALE GENOMIC DNA]</scope>
    <source>
        <strain evidence="5">EB</strain>
    </source>
</reference>
<dbReference type="InterPro" id="IPR051400">
    <property type="entry name" value="HAD-like_hydrolase"/>
</dbReference>
<dbReference type="Gene3D" id="3.40.50.1000">
    <property type="entry name" value="HAD superfamily/HAD-like"/>
    <property type="match status" value="1"/>
</dbReference>
<evidence type="ECO:0000256" key="1">
    <source>
        <dbReference type="ARBA" id="ARBA00001946"/>
    </source>
</evidence>
<keyword evidence="3 5" id="KW-0378">Hydrolase</keyword>
<proteinExistence type="predicted"/>
<dbReference type="SFLD" id="SFLDS00003">
    <property type="entry name" value="Haloacid_Dehalogenase"/>
    <property type="match status" value="1"/>
</dbReference>
<dbReference type="GO" id="GO:0044281">
    <property type="term" value="P:small molecule metabolic process"/>
    <property type="evidence" value="ECO:0007669"/>
    <property type="project" value="UniProtKB-ARBA"/>
</dbReference>
<dbReference type="KEGG" id="nli:G3M70_16940"/>
<keyword evidence="2" id="KW-0479">Metal-binding</keyword>
<dbReference type="Pfam" id="PF00702">
    <property type="entry name" value="Hydrolase"/>
    <property type="match status" value="1"/>
</dbReference>
<keyword evidence="4" id="KW-0460">Magnesium</keyword>
<evidence type="ECO:0000256" key="3">
    <source>
        <dbReference type="ARBA" id="ARBA00022801"/>
    </source>
</evidence>
<dbReference type="InterPro" id="IPR036412">
    <property type="entry name" value="HAD-like_sf"/>
</dbReference>
<evidence type="ECO:0000256" key="4">
    <source>
        <dbReference type="ARBA" id="ARBA00022842"/>
    </source>
</evidence>
<dbReference type="NCBIfam" id="TIGR01509">
    <property type="entry name" value="HAD-SF-IA-v3"/>
    <property type="match status" value="1"/>
</dbReference>
<comment type="cofactor">
    <cofactor evidence="1">
        <name>Mg(2+)</name>
        <dbReference type="ChEBI" id="CHEBI:18420"/>
    </cofactor>
</comment>
<dbReference type="AlphaFoldDB" id="A0A7T0G1X7"/>